<evidence type="ECO:0000259" key="4">
    <source>
        <dbReference type="PROSITE" id="PS51387"/>
    </source>
</evidence>
<dbReference type="SUPFAM" id="SSF56176">
    <property type="entry name" value="FAD-binding/transporter-associated domain-like"/>
    <property type="match status" value="1"/>
</dbReference>
<accession>A0A3N5YMJ5</accession>
<dbReference type="Proteomes" id="UP000275281">
    <property type="component" value="Unassembled WGS sequence"/>
</dbReference>
<dbReference type="OrthoDB" id="9811557at2"/>
<dbReference type="InterPro" id="IPR036318">
    <property type="entry name" value="FAD-bd_PCMH-like_sf"/>
</dbReference>
<evidence type="ECO:0000256" key="3">
    <source>
        <dbReference type="ARBA" id="ARBA00022827"/>
    </source>
</evidence>
<reference evidence="5 6" key="1">
    <citation type="submission" date="2018-11" db="EMBL/GenBank/DDBJ databases">
        <authorList>
            <person name="Ye M.-Q."/>
            <person name="Du Z.-J."/>
        </authorList>
    </citation>
    <scope>NUCLEOTIDE SEQUENCE [LARGE SCALE GENOMIC DNA]</scope>
    <source>
        <strain evidence="5 6">U0105</strain>
    </source>
</reference>
<sequence length="546" mass="61030">MPAVSEILSNHFTNLPKESLLNAEQAAQKYVPNTLGESFLLSAAISLTTHEDIRQLIELAITHGFILQPVSSGNNWGYGSIAHSDEREVVLLDLANMNQITPISKELGLISVQPGVTQQQLYDYLKDNDWPYMTPVTGAGPSCSILANALERGYGITPHTDHFAAVNKITAIIPNPEFWENSAKTCLYESGVGTLDLSNEKVVDHSFKWGLGAYIDGLFTQSSMAIVTDITIRLAEKPEGFTSFYIKINDAEKLDATVRFIRDTLRDFEGIIGSINLMDKRRLLAMVAENPNGNGSHSVMTDEQIAELAKKNDVSEWMIAGSIYGQKGVVKAVKSLIRKRAGFANQTIWSDGLLIKLGKLVSNLFPFGFLKAAKEQLKALDEGIDIMLGKPQQVALPLAYWRNPRVQPDKSRIMNPATDACGLLWYAPLIPMNEEKIREFVAFIRKTTPKYKIEPLITFTNLKHDCIDSTIPIIFDLHNPEARQNAYDCLNELYEEGRKRGYVPYRMNVTQQREVLSADVMHWQIVKSIKAVFDPNNIIAPGRYNP</sequence>
<comment type="similarity">
    <text evidence="1">Belongs to the FAD-binding oxidoreductase/transferase type 4 family.</text>
</comment>
<evidence type="ECO:0000313" key="6">
    <source>
        <dbReference type="Proteomes" id="UP000275281"/>
    </source>
</evidence>
<dbReference type="PANTHER" id="PTHR11748">
    <property type="entry name" value="D-LACTATE DEHYDROGENASE"/>
    <property type="match status" value="1"/>
</dbReference>
<dbReference type="Gene3D" id="3.40.462.10">
    <property type="entry name" value="FAD-linked oxidases, C-terminal domain"/>
    <property type="match status" value="1"/>
</dbReference>
<organism evidence="5 6">
    <name type="scientific">Alteromonas sediminis</name>
    <dbReference type="NCBI Taxonomy" id="2259342"/>
    <lineage>
        <taxon>Bacteria</taxon>
        <taxon>Pseudomonadati</taxon>
        <taxon>Pseudomonadota</taxon>
        <taxon>Gammaproteobacteria</taxon>
        <taxon>Alteromonadales</taxon>
        <taxon>Alteromonadaceae</taxon>
        <taxon>Alteromonas/Salinimonas group</taxon>
        <taxon>Alteromonas</taxon>
    </lineage>
</organism>
<keyword evidence="3" id="KW-0274">FAD</keyword>
<dbReference type="InterPro" id="IPR016166">
    <property type="entry name" value="FAD-bd_PCMH"/>
</dbReference>
<dbReference type="GO" id="GO:0004458">
    <property type="term" value="F:D-lactate dehydrogenase (cytochrome) activity"/>
    <property type="evidence" value="ECO:0007669"/>
    <property type="project" value="TreeGrafter"/>
</dbReference>
<dbReference type="InterPro" id="IPR006094">
    <property type="entry name" value="Oxid_FAD_bind_N"/>
</dbReference>
<dbReference type="AlphaFoldDB" id="A0A3N5YMJ5"/>
<dbReference type="InterPro" id="IPR016167">
    <property type="entry name" value="FAD-bd_PCMH_sub1"/>
</dbReference>
<feature type="domain" description="FAD-binding PCMH-type" evidence="4">
    <location>
        <begin position="34"/>
        <end position="237"/>
    </location>
</feature>
<dbReference type="Gene3D" id="3.30.465.10">
    <property type="match status" value="1"/>
</dbReference>
<dbReference type="InterPro" id="IPR016164">
    <property type="entry name" value="FAD-linked_Oxase-like_C"/>
</dbReference>
<dbReference type="PANTHER" id="PTHR11748:SF111">
    <property type="entry name" value="D-LACTATE DEHYDROGENASE, MITOCHONDRIAL-RELATED"/>
    <property type="match status" value="1"/>
</dbReference>
<dbReference type="Pfam" id="PF01565">
    <property type="entry name" value="FAD_binding_4"/>
    <property type="match status" value="1"/>
</dbReference>
<gene>
    <name evidence="5" type="ORF">DRW07_11200</name>
</gene>
<protein>
    <submittedName>
        <fullName evidence="5">FAD-binding oxidoreductase</fullName>
    </submittedName>
</protein>
<dbReference type="GO" id="GO:0071949">
    <property type="term" value="F:FAD binding"/>
    <property type="evidence" value="ECO:0007669"/>
    <property type="project" value="InterPro"/>
</dbReference>
<dbReference type="GO" id="GO:1903457">
    <property type="term" value="P:lactate catabolic process"/>
    <property type="evidence" value="ECO:0007669"/>
    <property type="project" value="TreeGrafter"/>
</dbReference>
<comment type="caution">
    <text evidence="5">The sequence shown here is derived from an EMBL/GenBank/DDBJ whole genome shotgun (WGS) entry which is preliminary data.</text>
</comment>
<evidence type="ECO:0000256" key="1">
    <source>
        <dbReference type="ARBA" id="ARBA00008000"/>
    </source>
</evidence>
<dbReference type="RefSeq" id="WP_124027998.1">
    <property type="nucleotide sequence ID" value="NZ_JBHRSN010000006.1"/>
</dbReference>
<dbReference type="InterPro" id="IPR016170">
    <property type="entry name" value="Cytok_DH_C_sf"/>
</dbReference>
<dbReference type="InterPro" id="IPR016169">
    <property type="entry name" value="FAD-bd_PCMH_sub2"/>
</dbReference>
<keyword evidence="2" id="KW-0285">Flavoprotein</keyword>
<evidence type="ECO:0000313" key="5">
    <source>
        <dbReference type="EMBL" id="RPJ66641.1"/>
    </source>
</evidence>
<dbReference type="SUPFAM" id="SSF55103">
    <property type="entry name" value="FAD-linked oxidases, C-terminal domain"/>
    <property type="match status" value="1"/>
</dbReference>
<keyword evidence="6" id="KW-1185">Reference proteome</keyword>
<dbReference type="EMBL" id="RPOK01000003">
    <property type="protein sequence ID" value="RPJ66641.1"/>
    <property type="molecule type" value="Genomic_DNA"/>
</dbReference>
<name>A0A3N5YMJ5_9ALTE</name>
<dbReference type="GO" id="GO:0008720">
    <property type="term" value="F:D-lactate dehydrogenase (NAD+) activity"/>
    <property type="evidence" value="ECO:0007669"/>
    <property type="project" value="TreeGrafter"/>
</dbReference>
<dbReference type="PROSITE" id="PS51387">
    <property type="entry name" value="FAD_PCMH"/>
    <property type="match status" value="1"/>
</dbReference>
<dbReference type="Gene3D" id="3.30.43.10">
    <property type="entry name" value="Uridine Diphospho-n-acetylenolpyruvylglucosamine Reductase, domain 2"/>
    <property type="match status" value="1"/>
</dbReference>
<evidence type="ECO:0000256" key="2">
    <source>
        <dbReference type="ARBA" id="ARBA00022630"/>
    </source>
</evidence>
<proteinExistence type="inferred from homology"/>